<comment type="caution">
    <text evidence="1">The sequence shown here is derived from an EMBL/GenBank/DDBJ whole genome shotgun (WGS) entry which is preliminary data.</text>
</comment>
<protein>
    <submittedName>
        <fullName evidence="1">Uncharacterized protein</fullName>
    </submittedName>
</protein>
<dbReference type="OrthoDB" id="992918at2759"/>
<evidence type="ECO:0000313" key="1">
    <source>
        <dbReference type="EMBL" id="KAG8503057.1"/>
    </source>
</evidence>
<name>A0A8J5ZKH4_9ROSI</name>
<organism evidence="1 2">
    <name type="scientific">Gossypium anomalum</name>
    <dbReference type="NCBI Taxonomy" id="47600"/>
    <lineage>
        <taxon>Eukaryota</taxon>
        <taxon>Viridiplantae</taxon>
        <taxon>Streptophyta</taxon>
        <taxon>Embryophyta</taxon>
        <taxon>Tracheophyta</taxon>
        <taxon>Spermatophyta</taxon>
        <taxon>Magnoliopsida</taxon>
        <taxon>eudicotyledons</taxon>
        <taxon>Gunneridae</taxon>
        <taxon>Pentapetalae</taxon>
        <taxon>rosids</taxon>
        <taxon>malvids</taxon>
        <taxon>Malvales</taxon>
        <taxon>Malvaceae</taxon>
        <taxon>Malvoideae</taxon>
        <taxon>Gossypium</taxon>
    </lineage>
</organism>
<proteinExistence type="predicted"/>
<dbReference type="Proteomes" id="UP000701853">
    <property type="component" value="Chromosome 1"/>
</dbReference>
<evidence type="ECO:0000313" key="2">
    <source>
        <dbReference type="Proteomes" id="UP000701853"/>
    </source>
</evidence>
<dbReference type="AlphaFoldDB" id="A0A8J5ZKH4"/>
<gene>
    <name evidence="1" type="ORF">CXB51_000812</name>
</gene>
<keyword evidence="2" id="KW-1185">Reference proteome</keyword>
<reference evidence="1 2" key="1">
    <citation type="journal article" date="2021" name="bioRxiv">
        <title>The Gossypium anomalum genome as a resource for cotton improvement and evolutionary analysis of hybrid incompatibility.</title>
        <authorList>
            <person name="Grover C.E."/>
            <person name="Yuan D."/>
            <person name="Arick M.A."/>
            <person name="Miller E.R."/>
            <person name="Hu G."/>
            <person name="Peterson D.G."/>
            <person name="Wendel J.F."/>
            <person name="Udall J.A."/>
        </authorList>
    </citation>
    <scope>NUCLEOTIDE SEQUENCE [LARGE SCALE GENOMIC DNA]</scope>
    <source>
        <strain evidence="1">JFW-Udall</strain>
        <tissue evidence="1">Leaf</tissue>
    </source>
</reference>
<dbReference type="EMBL" id="JAHUZN010000001">
    <property type="protein sequence ID" value="KAG8503057.1"/>
    <property type="molecule type" value="Genomic_DNA"/>
</dbReference>
<sequence>MISIFKVHQVGLRGDKIDVVVKHLMMTDICNLQAFALCIQKNDIKLICFPEREKQVSVFTLIFLAKHIYPSFMYFSDHIGYEFDFLREANAMERICYFLYENNIKNYEFLNNVK</sequence>
<accession>A0A8J5ZKH4</accession>